<proteinExistence type="predicted"/>
<dbReference type="EMBL" id="AUZY01003120">
    <property type="protein sequence ID" value="EQD70483.1"/>
    <property type="molecule type" value="Genomic_DNA"/>
</dbReference>
<comment type="caution">
    <text evidence="1">The sequence shown here is derived from an EMBL/GenBank/DDBJ whole genome shotgun (WGS) entry which is preliminary data.</text>
</comment>
<reference evidence="1" key="2">
    <citation type="journal article" date="2014" name="ISME J.">
        <title>Microbial stratification in low pH oxic and suboxic macroscopic growths along an acid mine drainage.</title>
        <authorList>
            <person name="Mendez-Garcia C."/>
            <person name="Mesa V."/>
            <person name="Sprenger R.R."/>
            <person name="Richter M."/>
            <person name="Diez M.S."/>
            <person name="Solano J."/>
            <person name="Bargiela R."/>
            <person name="Golyshina O.V."/>
            <person name="Manteca A."/>
            <person name="Ramos J.L."/>
            <person name="Gallego J.R."/>
            <person name="Llorente I."/>
            <person name="Martins Dos Santos V.A."/>
            <person name="Jensen O.N."/>
            <person name="Pelaez A.I."/>
            <person name="Sanchez J."/>
            <person name="Ferrer M."/>
        </authorList>
    </citation>
    <scope>NUCLEOTIDE SEQUENCE</scope>
</reference>
<protein>
    <submittedName>
        <fullName evidence="1">ISSfl3 OrfC</fullName>
    </submittedName>
</protein>
<dbReference type="AlphaFoldDB" id="T1BPI6"/>
<reference evidence="1" key="1">
    <citation type="submission" date="2013-08" db="EMBL/GenBank/DDBJ databases">
        <authorList>
            <person name="Mendez C."/>
            <person name="Richter M."/>
            <person name="Ferrer M."/>
            <person name="Sanchez J."/>
        </authorList>
    </citation>
    <scope>NUCLEOTIDE SEQUENCE</scope>
</reference>
<feature type="non-terminal residue" evidence="1">
    <location>
        <position position="63"/>
    </location>
</feature>
<sequence>MALGRSNWIHIGSPQAGPRIAAILSVIESCRRLRVPVRDYLAAILPGLADMPIQRVAGLTPTA</sequence>
<organism evidence="1">
    <name type="scientific">mine drainage metagenome</name>
    <dbReference type="NCBI Taxonomy" id="410659"/>
    <lineage>
        <taxon>unclassified sequences</taxon>
        <taxon>metagenomes</taxon>
        <taxon>ecological metagenomes</taxon>
    </lineage>
</organism>
<name>T1BPI6_9ZZZZ</name>
<accession>T1BPI6</accession>
<gene>
    <name evidence="1" type="ORF">B1B_04981</name>
</gene>
<evidence type="ECO:0000313" key="1">
    <source>
        <dbReference type="EMBL" id="EQD70483.1"/>
    </source>
</evidence>